<dbReference type="InterPro" id="IPR011047">
    <property type="entry name" value="Quinoprotein_ADH-like_sf"/>
</dbReference>
<evidence type="ECO:0000256" key="1">
    <source>
        <dbReference type="ARBA" id="ARBA00022574"/>
    </source>
</evidence>
<dbReference type="InterPro" id="IPR001680">
    <property type="entry name" value="WD40_rpt"/>
</dbReference>
<proteinExistence type="predicted"/>
<name>A0ABW4APQ5_9ACTN</name>
<dbReference type="InterPro" id="IPR000157">
    <property type="entry name" value="TIR_dom"/>
</dbReference>
<keyword evidence="5" id="KW-0472">Membrane</keyword>
<dbReference type="RefSeq" id="WP_378079148.1">
    <property type="nucleotide sequence ID" value="NZ_JBHTMK010000053.1"/>
</dbReference>
<dbReference type="SUPFAM" id="SSF52200">
    <property type="entry name" value="Toll/Interleukin receptor TIR domain"/>
    <property type="match status" value="1"/>
</dbReference>
<organism evidence="7 8">
    <name type="scientific">Actinoplanes sichuanensis</name>
    <dbReference type="NCBI Taxonomy" id="512349"/>
    <lineage>
        <taxon>Bacteria</taxon>
        <taxon>Bacillati</taxon>
        <taxon>Actinomycetota</taxon>
        <taxon>Actinomycetes</taxon>
        <taxon>Micromonosporales</taxon>
        <taxon>Micromonosporaceae</taxon>
        <taxon>Actinoplanes</taxon>
    </lineage>
</organism>
<feature type="repeat" description="WD" evidence="3">
    <location>
        <begin position="1007"/>
        <end position="1041"/>
    </location>
</feature>
<feature type="repeat" description="WD" evidence="3">
    <location>
        <begin position="962"/>
        <end position="1003"/>
    </location>
</feature>
<dbReference type="Gene3D" id="3.40.50.10140">
    <property type="entry name" value="Toll/interleukin-1 receptor homology (TIR) domain"/>
    <property type="match status" value="1"/>
</dbReference>
<dbReference type="SUPFAM" id="SSF50978">
    <property type="entry name" value="WD40 repeat-like"/>
    <property type="match status" value="1"/>
</dbReference>
<evidence type="ECO:0000256" key="5">
    <source>
        <dbReference type="SAM" id="Phobius"/>
    </source>
</evidence>
<dbReference type="Pfam" id="PF13676">
    <property type="entry name" value="TIR_2"/>
    <property type="match status" value="1"/>
</dbReference>
<keyword evidence="1 3" id="KW-0853">WD repeat</keyword>
<evidence type="ECO:0000259" key="6">
    <source>
        <dbReference type="PROSITE" id="PS50104"/>
    </source>
</evidence>
<dbReference type="InterPro" id="IPR015943">
    <property type="entry name" value="WD40/YVTN_repeat-like_dom_sf"/>
</dbReference>
<feature type="repeat" description="WD" evidence="3">
    <location>
        <begin position="783"/>
        <end position="824"/>
    </location>
</feature>
<evidence type="ECO:0000313" key="7">
    <source>
        <dbReference type="EMBL" id="MFD1371997.1"/>
    </source>
</evidence>
<sequence length="1131" mass="122093">MTVSYNGFISYSHAADGRLAPAVQRGLHHLAKPWNRRRALWIFRDQTGLSVTPALWSSIQRAIDSSDYFVLMASPEAAQSPWVNREIEHWVATKSADRILPVVTDGEWKWDRRTRDFDESSTAVPPALRGVFDEEPLHLDLRWARDDRHPSLRHSRFRDAIAQLAAPMHGVTKDDLEGEDVRQHRRAGRLRWAAVTSLALLALLASGAGLFAFRNAAEANASAMEAVRQQQEATVQRGSAAKFADEAKRQQEMAERQEARARDAADEAQKQLTRADSAAARAVEQQRLAERQNALARESAREMRRQQERAEEQARIARQQQRLATAAGADARRQQEIAAEQERLAKAAGAEARRQEKIAAEQEKLATEAAAEARRQEKIAREQQARAEAAKADAEREKGNAEREKANAEREKANAEQQQRIAISRRLINEAKATLQDEPQTALRRGIAAQQIYPEAETRRAVANLIASTRYAGDIAGVASAVHGPGSLLITLSDAGVVSLWDTTDRADSTLLATIGAAGPLNNVMSLGPDGTVLALARDGVAELWDISVPARPSRIAALPEDRYFHSVALSPDGRILVTGDRTGSDGYATLWDISVRTSPRQLSTLTGSVSSGDDFVFSADGRTLVDSVNGTHIWDISTPARPIARATIPTGTAVSVFALAFSPSQPLLAIGNSLGDLDLYDLTNTAKPVRTAQLEYDPTTLMLSLTFSADGYLLASGDSDGRAILWQMGAYPRQIADMTGTGGIDSLTFSGDARTVVTVDSADTAVLWNTTEFAAPHKLSESQAHDDMLLAMSYGADGKSVTTVGADGVAVFWDVTDRQRPTRRHTLEVPGLGGWGPAAISPAGTVIAGSGAEDDVVVLTDVSDPANPTAVAGIRTAISSPGSLSFSPDGRTFTIGGSGKLEIWDVAGGTATRITTLTFTLSSVGDVAFSPDGRTMAVTAISTVSLWDISDRAAPRQLSVLNGHGSTVLAVRFSPDGKTVMTGSYDHTAMLWDVTDPAAPRRLTTLTGHEYKVSAVAFSQDGKTVATAEDGSWAILWDVSQPAKPVQLARMKLDQYHSPVDMRFSGDGNTLAVGTDYGWDGRLTLWDLGDLHSLRTDPAAFGCTITSRGLTPQEWAREIPELPYQLTCAR</sequence>
<dbReference type="InterPro" id="IPR035897">
    <property type="entry name" value="Toll_tir_struct_dom_sf"/>
</dbReference>
<evidence type="ECO:0000256" key="3">
    <source>
        <dbReference type="PROSITE-ProRule" id="PRU00221"/>
    </source>
</evidence>
<dbReference type="Gene3D" id="2.130.10.10">
    <property type="entry name" value="YVTN repeat-like/Quinoprotein amine dehydrogenase"/>
    <property type="match status" value="4"/>
</dbReference>
<reference evidence="8" key="1">
    <citation type="journal article" date="2019" name="Int. J. Syst. Evol. Microbiol.">
        <title>The Global Catalogue of Microorganisms (GCM) 10K type strain sequencing project: providing services to taxonomists for standard genome sequencing and annotation.</title>
        <authorList>
            <consortium name="The Broad Institute Genomics Platform"/>
            <consortium name="The Broad Institute Genome Sequencing Center for Infectious Disease"/>
            <person name="Wu L."/>
            <person name="Ma J."/>
        </authorList>
    </citation>
    <scope>NUCLEOTIDE SEQUENCE [LARGE SCALE GENOMIC DNA]</scope>
    <source>
        <strain evidence="8">CCM 7526</strain>
    </source>
</reference>
<dbReference type="PANTHER" id="PTHR22847:SF637">
    <property type="entry name" value="WD REPEAT DOMAIN 5B"/>
    <property type="match status" value="1"/>
</dbReference>
<evidence type="ECO:0000256" key="2">
    <source>
        <dbReference type="ARBA" id="ARBA00022737"/>
    </source>
</evidence>
<feature type="compositionally biased region" description="Low complexity" evidence="4">
    <location>
        <begin position="316"/>
        <end position="327"/>
    </location>
</feature>
<feature type="region of interest" description="Disordered" evidence="4">
    <location>
        <begin position="237"/>
        <end position="335"/>
    </location>
</feature>
<dbReference type="EMBL" id="JBHTMK010000053">
    <property type="protein sequence ID" value="MFD1371997.1"/>
    <property type="molecule type" value="Genomic_DNA"/>
</dbReference>
<dbReference type="SMART" id="SM00255">
    <property type="entry name" value="TIR"/>
    <property type="match status" value="1"/>
</dbReference>
<feature type="domain" description="TIR" evidence="6">
    <location>
        <begin position="3"/>
        <end position="128"/>
    </location>
</feature>
<gene>
    <name evidence="7" type="ORF">ACFQ5G_42305</name>
</gene>
<keyword evidence="2" id="KW-0677">Repeat</keyword>
<accession>A0ABW4APQ5</accession>
<keyword evidence="5" id="KW-0812">Transmembrane</keyword>
<dbReference type="InterPro" id="IPR019775">
    <property type="entry name" value="WD40_repeat_CS"/>
</dbReference>
<dbReference type="SUPFAM" id="SSF50998">
    <property type="entry name" value="Quinoprotein alcohol dehydrogenase-like"/>
    <property type="match status" value="1"/>
</dbReference>
<dbReference type="PANTHER" id="PTHR22847">
    <property type="entry name" value="WD40 REPEAT PROTEIN"/>
    <property type="match status" value="1"/>
</dbReference>
<dbReference type="PROSITE" id="PS50082">
    <property type="entry name" value="WD_REPEATS_2"/>
    <property type="match status" value="3"/>
</dbReference>
<comment type="caution">
    <text evidence="7">The sequence shown here is derived from an EMBL/GenBank/DDBJ whole genome shotgun (WGS) entry which is preliminary data.</text>
</comment>
<dbReference type="Proteomes" id="UP001597183">
    <property type="component" value="Unassembled WGS sequence"/>
</dbReference>
<dbReference type="PROSITE" id="PS00678">
    <property type="entry name" value="WD_REPEATS_1"/>
    <property type="match status" value="2"/>
</dbReference>
<feature type="region of interest" description="Disordered" evidence="4">
    <location>
        <begin position="369"/>
        <end position="418"/>
    </location>
</feature>
<keyword evidence="5" id="KW-1133">Transmembrane helix</keyword>
<feature type="compositionally biased region" description="Basic and acidic residues" evidence="4">
    <location>
        <begin position="369"/>
        <end position="414"/>
    </location>
</feature>
<keyword evidence="8" id="KW-1185">Reference proteome</keyword>
<feature type="compositionally biased region" description="Basic and acidic residues" evidence="4">
    <location>
        <begin position="298"/>
        <end position="315"/>
    </location>
</feature>
<feature type="compositionally biased region" description="Basic and acidic residues" evidence="4">
    <location>
        <begin position="243"/>
        <end position="269"/>
    </location>
</feature>
<dbReference type="PROSITE" id="PS50294">
    <property type="entry name" value="WD_REPEATS_REGION"/>
    <property type="match status" value="2"/>
</dbReference>
<evidence type="ECO:0000313" key="8">
    <source>
        <dbReference type="Proteomes" id="UP001597183"/>
    </source>
</evidence>
<dbReference type="Pfam" id="PF00400">
    <property type="entry name" value="WD40"/>
    <property type="match status" value="5"/>
</dbReference>
<dbReference type="InterPro" id="IPR036322">
    <property type="entry name" value="WD40_repeat_dom_sf"/>
</dbReference>
<dbReference type="PROSITE" id="PS50104">
    <property type="entry name" value="TIR"/>
    <property type="match status" value="1"/>
</dbReference>
<dbReference type="CDD" id="cd00200">
    <property type="entry name" value="WD40"/>
    <property type="match status" value="1"/>
</dbReference>
<evidence type="ECO:0000256" key="4">
    <source>
        <dbReference type="SAM" id="MobiDB-lite"/>
    </source>
</evidence>
<feature type="transmembrane region" description="Helical" evidence="5">
    <location>
        <begin position="192"/>
        <end position="213"/>
    </location>
</feature>
<dbReference type="SMART" id="SM00320">
    <property type="entry name" value="WD40"/>
    <property type="match status" value="12"/>
</dbReference>
<protein>
    <submittedName>
        <fullName evidence="7">TIR domain-containing protein</fullName>
    </submittedName>
</protein>